<sequence length="94" mass="10591">MSGQTTDQSFKKTHQTVGANGNDVVDNLNEHIMKTAPGHDGNVAAEEKGELRPRSERIERDLREKGYTTKSSDQEMEEHDELKQKLDKRGNPAQ</sequence>
<proteinExistence type="predicted"/>
<keyword evidence="3" id="KW-1185">Reference proteome</keyword>
<evidence type="ECO:0000256" key="1">
    <source>
        <dbReference type="SAM" id="MobiDB-lite"/>
    </source>
</evidence>
<evidence type="ECO:0000313" key="3">
    <source>
        <dbReference type="Proteomes" id="UP000323386"/>
    </source>
</evidence>
<accession>A0A5C3EUG8</accession>
<gene>
    <name evidence="2" type="ORF">PSFLO_01455</name>
</gene>
<dbReference type="EMBL" id="OOIP01000003">
    <property type="protein sequence ID" value="SPO35984.1"/>
    <property type="molecule type" value="Genomic_DNA"/>
</dbReference>
<dbReference type="AlphaFoldDB" id="A0A5C3EUG8"/>
<organism evidence="2 3">
    <name type="scientific">Pseudozyma flocculosa</name>
    <dbReference type="NCBI Taxonomy" id="84751"/>
    <lineage>
        <taxon>Eukaryota</taxon>
        <taxon>Fungi</taxon>
        <taxon>Dikarya</taxon>
        <taxon>Basidiomycota</taxon>
        <taxon>Ustilaginomycotina</taxon>
        <taxon>Ustilaginomycetes</taxon>
        <taxon>Ustilaginales</taxon>
        <taxon>Ustilaginaceae</taxon>
        <taxon>Pseudozyma</taxon>
    </lineage>
</organism>
<feature type="compositionally biased region" description="Basic and acidic residues" evidence="1">
    <location>
        <begin position="45"/>
        <end position="67"/>
    </location>
</feature>
<protein>
    <submittedName>
        <fullName evidence="2">Uncharacterized protein</fullName>
    </submittedName>
</protein>
<name>A0A5C3EUG8_9BASI</name>
<feature type="region of interest" description="Disordered" evidence="1">
    <location>
        <begin position="1"/>
        <end position="94"/>
    </location>
</feature>
<reference evidence="2 3" key="1">
    <citation type="submission" date="2018-03" db="EMBL/GenBank/DDBJ databases">
        <authorList>
            <person name="Guldener U."/>
        </authorList>
    </citation>
    <scope>NUCLEOTIDE SEQUENCE [LARGE SCALE GENOMIC DNA]</scope>
    <source>
        <strain evidence="2 3">DAOM196992</strain>
    </source>
</reference>
<dbReference type="Proteomes" id="UP000323386">
    <property type="component" value="Unassembled WGS sequence"/>
</dbReference>
<dbReference type="OrthoDB" id="2544993at2759"/>
<feature type="compositionally biased region" description="Basic and acidic residues" evidence="1">
    <location>
        <begin position="80"/>
        <end position="94"/>
    </location>
</feature>
<evidence type="ECO:0000313" key="2">
    <source>
        <dbReference type="EMBL" id="SPO35984.1"/>
    </source>
</evidence>